<evidence type="ECO:0000259" key="4">
    <source>
        <dbReference type="PROSITE" id="PS51077"/>
    </source>
</evidence>
<dbReference type="InterPro" id="IPR014757">
    <property type="entry name" value="Tscrpt_reg_IclR_C"/>
</dbReference>
<evidence type="ECO:0000259" key="5">
    <source>
        <dbReference type="PROSITE" id="PS51078"/>
    </source>
</evidence>
<comment type="caution">
    <text evidence="6">The sequence shown here is derived from an EMBL/GenBank/DDBJ whole genome shotgun (WGS) entry which is preliminary data.</text>
</comment>
<reference evidence="6 7" key="1">
    <citation type="journal article" date="2019" name="Int. J. Syst. Evol. Microbiol.">
        <title>The Global Catalogue of Microorganisms (GCM) 10K type strain sequencing project: providing services to taxonomists for standard genome sequencing and annotation.</title>
        <authorList>
            <consortium name="The Broad Institute Genomics Platform"/>
            <consortium name="The Broad Institute Genome Sequencing Center for Infectious Disease"/>
            <person name="Wu L."/>
            <person name="Ma J."/>
        </authorList>
    </citation>
    <scope>NUCLEOTIDE SEQUENCE [LARGE SCALE GENOMIC DNA]</scope>
    <source>
        <strain evidence="6 7">JCM 14942</strain>
    </source>
</reference>
<dbReference type="InterPro" id="IPR050707">
    <property type="entry name" value="HTH_MetabolicPath_Reg"/>
</dbReference>
<sequence>MAESRKASSEIAQTLDRGLQVLEFLGTSAEGFTATEVAQHVGVHRSIVARLLGTLAHRNFVARLSDGRYVIGSGIFTLARMVSKDLISLATPMLRDATQRVVATSVLHVADGDEAVTMLSIEPPAANFRVGMRVGARVPLSLAANGIAILAGREPVPGERPEVDEARRRGFAMTTGEIVPGYTGIAAPVYTGDRATASVGLVIPEARIGEASDLADEVMTLARALSLASG</sequence>
<dbReference type="SUPFAM" id="SSF46785">
    <property type="entry name" value="Winged helix' DNA-binding domain"/>
    <property type="match status" value="1"/>
</dbReference>
<proteinExistence type="predicted"/>
<gene>
    <name evidence="6" type="ORF">GCM10009788_09350</name>
</gene>
<evidence type="ECO:0000256" key="3">
    <source>
        <dbReference type="ARBA" id="ARBA00023163"/>
    </source>
</evidence>
<dbReference type="PROSITE" id="PS51078">
    <property type="entry name" value="ICLR_ED"/>
    <property type="match status" value="1"/>
</dbReference>
<keyword evidence="2" id="KW-0238">DNA-binding</keyword>
<dbReference type="SUPFAM" id="SSF55781">
    <property type="entry name" value="GAF domain-like"/>
    <property type="match status" value="1"/>
</dbReference>
<dbReference type="Pfam" id="PF09339">
    <property type="entry name" value="HTH_IclR"/>
    <property type="match status" value="1"/>
</dbReference>
<dbReference type="EMBL" id="BAAAOR010000007">
    <property type="protein sequence ID" value="GAA1507487.1"/>
    <property type="molecule type" value="Genomic_DNA"/>
</dbReference>
<dbReference type="RefSeq" id="WP_141004996.1">
    <property type="nucleotide sequence ID" value="NZ_BAAAOR010000007.1"/>
</dbReference>
<dbReference type="InterPro" id="IPR029016">
    <property type="entry name" value="GAF-like_dom_sf"/>
</dbReference>
<name>A0ABN1ZYH4_9ACTN</name>
<evidence type="ECO:0000313" key="6">
    <source>
        <dbReference type="EMBL" id="GAA1507487.1"/>
    </source>
</evidence>
<dbReference type="Gene3D" id="1.10.10.10">
    <property type="entry name" value="Winged helix-like DNA-binding domain superfamily/Winged helix DNA-binding domain"/>
    <property type="match status" value="1"/>
</dbReference>
<evidence type="ECO:0000256" key="2">
    <source>
        <dbReference type="ARBA" id="ARBA00023125"/>
    </source>
</evidence>
<feature type="domain" description="HTH iclR-type" evidence="4">
    <location>
        <begin position="12"/>
        <end position="73"/>
    </location>
</feature>
<dbReference type="PANTHER" id="PTHR30136">
    <property type="entry name" value="HELIX-TURN-HELIX TRANSCRIPTIONAL REGULATOR, ICLR FAMILY"/>
    <property type="match status" value="1"/>
</dbReference>
<dbReference type="PANTHER" id="PTHR30136:SF24">
    <property type="entry name" value="HTH-TYPE TRANSCRIPTIONAL REPRESSOR ALLR"/>
    <property type="match status" value="1"/>
</dbReference>
<dbReference type="PROSITE" id="PS51077">
    <property type="entry name" value="HTH_ICLR"/>
    <property type="match status" value="1"/>
</dbReference>
<keyword evidence="1" id="KW-0805">Transcription regulation</keyword>
<dbReference type="SMART" id="SM00346">
    <property type="entry name" value="HTH_ICLR"/>
    <property type="match status" value="1"/>
</dbReference>
<dbReference type="InterPro" id="IPR036390">
    <property type="entry name" value="WH_DNA-bd_sf"/>
</dbReference>
<dbReference type="Proteomes" id="UP001500842">
    <property type="component" value="Unassembled WGS sequence"/>
</dbReference>
<accession>A0ABN1ZYH4</accession>
<protein>
    <submittedName>
        <fullName evidence="6">Helix-turn-helix domain-containing protein</fullName>
    </submittedName>
</protein>
<keyword evidence="3" id="KW-0804">Transcription</keyword>
<feature type="domain" description="IclR-ED" evidence="5">
    <location>
        <begin position="69"/>
        <end position="230"/>
    </location>
</feature>
<organism evidence="6 7">
    <name type="scientific">Nocardioides humi</name>
    <dbReference type="NCBI Taxonomy" id="449461"/>
    <lineage>
        <taxon>Bacteria</taxon>
        <taxon>Bacillati</taxon>
        <taxon>Actinomycetota</taxon>
        <taxon>Actinomycetes</taxon>
        <taxon>Propionibacteriales</taxon>
        <taxon>Nocardioidaceae</taxon>
        <taxon>Nocardioides</taxon>
    </lineage>
</organism>
<dbReference type="InterPro" id="IPR036388">
    <property type="entry name" value="WH-like_DNA-bd_sf"/>
</dbReference>
<evidence type="ECO:0000313" key="7">
    <source>
        <dbReference type="Proteomes" id="UP001500842"/>
    </source>
</evidence>
<dbReference type="Pfam" id="PF01614">
    <property type="entry name" value="IclR_C"/>
    <property type="match status" value="2"/>
</dbReference>
<keyword evidence="7" id="KW-1185">Reference proteome</keyword>
<dbReference type="Gene3D" id="3.30.450.40">
    <property type="match status" value="2"/>
</dbReference>
<dbReference type="InterPro" id="IPR005471">
    <property type="entry name" value="Tscrpt_reg_IclR_N"/>
</dbReference>
<evidence type="ECO:0000256" key="1">
    <source>
        <dbReference type="ARBA" id="ARBA00023015"/>
    </source>
</evidence>